<dbReference type="OrthoDB" id="10486644at2759"/>
<evidence type="ECO:0000256" key="1">
    <source>
        <dbReference type="SAM" id="Phobius"/>
    </source>
</evidence>
<accession>A0A9W7AUF2</accession>
<keyword evidence="1" id="KW-0472">Membrane</keyword>
<gene>
    <name evidence="2" type="ORF">TrLO_g4230</name>
</gene>
<keyword evidence="1" id="KW-1133">Transmembrane helix</keyword>
<dbReference type="Proteomes" id="UP001165122">
    <property type="component" value="Unassembled WGS sequence"/>
</dbReference>
<protein>
    <submittedName>
        <fullName evidence="2">Uncharacterized protein</fullName>
    </submittedName>
</protein>
<keyword evidence="3" id="KW-1185">Reference proteome</keyword>
<feature type="transmembrane region" description="Helical" evidence="1">
    <location>
        <begin position="40"/>
        <end position="62"/>
    </location>
</feature>
<feature type="transmembrane region" description="Helical" evidence="1">
    <location>
        <begin position="182"/>
        <end position="203"/>
    </location>
</feature>
<keyword evidence="1" id="KW-0812">Transmembrane</keyword>
<proteinExistence type="predicted"/>
<organism evidence="2 3">
    <name type="scientific">Triparma laevis f. longispina</name>
    <dbReference type="NCBI Taxonomy" id="1714387"/>
    <lineage>
        <taxon>Eukaryota</taxon>
        <taxon>Sar</taxon>
        <taxon>Stramenopiles</taxon>
        <taxon>Ochrophyta</taxon>
        <taxon>Bolidophyceae</taxon>
        <taxon>Parmales</taxon>
        <taxon>Triparmaceae</taxon>
        <taxon>Triparma</taxon>
    </lineage>
</organism>
<dbReference type="AlphaFoldDB" id="A0A9W7AUF2"/>
<dbReference type="EMBL" id="BRXW01000699">
    <property type="protein sequence ID" value="GMH74574.1"/>
    <property type="molecule type" value="Genomic_DNA"/>
</dbReference>
<evidence type="ECO:0000313" key="2">
    <source>
        <dbReference type="EMBL" id="GMH74574.1"/>
    </source>
</evidence>
<sequence length="261" mass="29390">MEPLIEMTMCKGIETVFEAIPGSILQIYALILAEEKSADALISILVSAATIAFTSSMISYDWDTSPAKRKVSPTYYGFVPDKALPRAVCFISIISLSFAHVTLLCFSCALLTVMNPNWLLYFLGLDMALYFLYKILRGDFFSFLNIACIMRFVYAIFLRFATKLMANFTMPMQLCHPQEVGALPFLFSIVYSLVRSFASVYLFKTRYNGPAKLDEGTLRAVLGSLVAMVKYKKTKGRVDDDKLRQRRRSSMKALIGADEAR</sequence>
<comment type="caution">
    <text evidence="2">The sequence shown here is derived from an EMBL/GenBank/DDBJ whole genome shotgun (WGS) entry which is preliminary data.</text>
</comment>
<evidence type="ECO:0000313" key="3">
    <source>
        <dbReference type="Proteomes" id="UP001165122"/>
    </source>
</evidence>
<feature type="transmembrane region" description="Helical" evidence="1">
    <location>
        <begin position="83"/>
        <end position="112"/>
    </location>
</feature>
<reference evidence="3" key="1">
    <citation type="journal article" date="2023" name="Commun. Biol.">
        <title>Genome analysis of Parmales, the sister group of diatoms, reveals the evolutionary specialization of diatoms from phago-mixotrophs to photoautotrophs.</title>
        <authorList>
            <person name="Ban H."/>
            <person name="Sato S."/>
            <person name="Yoshikawa S."/>
            <person name="Yamada K."/>
            <person name="Nakamura Y."/>
            <person name="Ichinomiya M."/>
            <person name="Sato N."/>
            <person name="Blanc-Mathieu R."/>
            <person name="Endo H."/>
            <person name="Kuwata A."/>
            <person name="Ogata H."/>
        </authorList>
    </citation>
    <scope>NUCLEOTIDE SEQUENCE [LARGE SCALE GENOMIC DNA]</scope>
    <source>
        <strain evidence="3">NIES 3700</strain>
    </source>
</reference>
<name>A0A9W7AUF2_9STRA</name>
<feature type="transmembrane region" description="Helical" evidence="1">
    <location>
        <begin position="118"/>
        <end position="136"/>
    </location>
</feature>
<feature type="transmembrane region" description="Helical" evidence="1">
    <location>
        <begin position="143"/>
        <end position="162"/>
    </location>
</feature>